<comment type="caution">
    <text evidence="10">The sequence shown here is derived from an EMBL/GenBank/DDBJ whole genome shotgun (WGS) entry which is preliminary data.</text>
</comment>
<evidence type="ECO:0000256" key="6">
    <source>
        <dbReference type="ARBA" id="ARBA00022840"/>
    </source>
</evidence>
<dbReference type="InterPro" id="IPR008271">
    <property type="entry name" value="Ser/Thr_kinase_AS"/>
</dbReference>
<dbReference type="GO" id="GO:0005737">
    <property type="term" value="C:cytoplasm"/>
    <property type="evidence" value="ECO:0007669"/>
    <property type="project" value="TreeGrafter"/>
</dbReference>
<dbReference type="AlphaFoldDB" id="A0AAW0JR25"/>
<keyword evidence="3" id="KW-0808">Transferase</keyword>
<evidence type="ECO:0000256" key="4">
    <source>
        <dbReference type="ARBA" id="ARBA00022741"/>
    </source>
</evidence>
<keyword evidence="4" id="KW-0547">Nucleotide-binding</keyword>
<evidence type="ECO:0000256" key="1">
    <source>
        <dbReference type="ARBA" id="ARBA00012513"/>
    </source>
</evidence>
<evidence type="ECO:0000256" key="2">
    <source>
        <dbReference type="ARBA" id="ARBA00022527"/>
    </source>
</evidence>
<accession>A0AAW0JR25</accession>
<keyword evidence="5" id="KW-0418">Kinase</keyword>
<dbReference type="PROSITE" id="PS00108">
    <property type="entry name" value="PROTEIN_KINASE_ST"/>
    <property type="match status" value="1"/>
</dbReference>
<keyword evidence="11" id="KW-1185">Reference proteome</keyword>
<keyword evidence="2" id="KW-0723">Serine/threonine-protein kinase</keyword>
<keyword evidence="6" id="KW-0067">ATP-binding</keyword>
<dbReference type="EC" id="2.7.11.1" evidence="1"/>
<dbReference type="InterPro" id="IPR000719">
    <property type="entry name" value="Prot_kinase_dom"/>
</dbReference>
<dbReference type="PROSITE" id="PS50011">
    <property type="entry name" value="PROTEIN_KINASE_DOM"/>
    <property type="match status" value="1"/>
</dbReference>
<dbReference type="Proteomes" id="UP001488838">
    <property type="component" value="Unassembled WGS sequence"/>
</dbReference>
<dbReference type="InterPro" id="IPR011009">
    <property type="entry name" value="Kinase-like_dom_sf"/>
</dbReference>
<name>A0AAW0JR25_MYOGA</name>
<comment type="catalytic activity">
    <reaction evidence="8">
        <text>L-seryl-[protein] + ATP = O-phospho-L-seryl-[protein] + ADP + H(+)</text>
        <dbReference type="Rhea" id="RHEA:17989"/>
        <dbReference type="Rhea" id="RHEA-COMP:9863"/>
        <dbReference type="Rhea" id="RHEA-COMP:11604"/>
        <dbReference type="ChEBI" id="CHEBI:15378"/>
        <dbReference type="ChEBI" id="CHEBI:29999"/>
        <dbReference type="ChEBI" id="CHEBI:30616"/>
        <dbReference type="ChEBI" id="CHEBI:83421"/>
        <dbReference type="ChEBI" id="CHEBI:456216"/>
        <dbReference type="EC" id="2.7.11.1"/>
    </reaction>
</comment>
<dbReference type="GO" id="GO:0005524">
    <property type="term" value="F:ATP binding"/>
    <property type="evidence" value="ECO:0007669"/>
    <property type="project" value="UniProtKB-KW"/>
</dbReference>
<dbReference type="EMBL" id="JBBHLL010000026">
    <property type="protein sequence ID" value="KAK7828501.1"/>
    <property type="molecule type" value="Genomic_DNA"/>
</dbReference>
<evidence type="ECO:0000256" key="8">
    <source>
        <dbReference type="ARBA" id="ARBA00048679"/>
    </source>
</evidence>
<evidence type="ECO:0000259" key="9">
    <source>
        <dbReference type="PROSITE" id="PS50011"/>
    </source>
</evidence>
<dbReference type="FunFam" id="3.30.200.20:FF:000042">
    <property type="entry name" value="Aurora kinase A"/>
    <property type="match status" value="1"/>
</dbReference>
<dbReference type="PANTHER" id="PTHR24346">
    <property type="entry name" value="MAP/MICROTUBULE AFFINITY-REGULATING KINASE"/>
    <property type="match status" value="1"/>
</dbReference>
<feature type="domain" description="Protein kinase" evidence="9">
    <location>
        <begin position="14"/>
        <end position="262"/>
    </location>
</feature>
<dbReference type="PANTHER" id="PTHR24346:SF82">
    <property type="entry name" value="KP78A-RELATED"/>
    <property type="match status" value="1"/>
</dbReference>
<evidence type="ECO:0000256" key="7">
    <source>
        <dbReference type="ARBA" id="ARBA00047899"/>
    </source>
</evidence>
<organism evidence="10 11">
    <name type="scientific">Myodes glareolus</name>
    <name type="common">Bank vole</name>
    <name type="synonym">Clethrionomys glareolus</name>
    <dbReference type="NCBI Taxonomy" id="447135"/>
    <lineage>
        <taxon>Eukaryota</taxon>
        <taxon>Metazoa</taxon>
        <taxon>Chordata</taxon>
        <taxon>Craniata</taxon>
        <taxon>Vertebrata</taxon>
        <taxon>Euteleostomi</taxon>
        <taxon>Mammalia</taxon>
        <taxon>Eutheria</taxon>
        <taxon>Euarchontoglires</taxon>
        <taxon>Glires</taxon>
        <taxon>Rodentia</taxon>
        <taxon>Myomorpha</taxon>
        <taxon>Muroidea</taxon>
        <taxon>Cricetidae</taxon>
        <taxon>Arvicolinae</taxon>
        <taxon>Myodes</taxon>
    </lineage>
</organism>
<gene>
    <name evidence="10" type="ORF">U0070_009010</name>
</gene>
<reference evidence="10 11" key="1">
    <citation type="journal article" date="2023" name="bioRxiv">
        <title>Conserved and derived expression patterns and positive selection on dental genes reveal complex evolutionary context of ever-growing rodent molars.</title>
        <authorList>
            <person name="Calamari Z.T."/>
            <person name="Song A."/>
            <person name="Cohen E."/>
            <person name="Akter M."/>
            <person name="Roy R.D."/>
            <person name="Hallikas O."/>
            <person name="Christensen M.M."/>
            <person name="Li P."/>
            <person name="Marangoni P."/>
            <person name="Jernvall J."/>
            <person name="Klein O.D."/>
        </authorList>
    </citation>
    <scope>NUCLEOTIDE SEQUENCE [LARGE SCALE GENOMIC DNA]</scope>
    <source>
        <strain evidence="10">V071</strain>
    </source>
</reference>
<dbReference type="GO" id="GO:0004674">
    <property type="term" value="F:protein serine/threonine kinase activity"/>
    <property type="evidence" value="ECO:0007669"/>
    <property type="project" value="UniProtKB-KW"/>
</dbReference>
<sequence>MAVSSDPNILQKDFRILTPLAAGSFGEVKLACHIPTKTTVAVKILRKKSNILGEINSEAKILQSLEHSNIIKFFHIIDTWSRTYIVMEYVAGKDLKVFISEVRHLKEQEARPIFQQVVSAVHFLHQRCIAHRDIKLENILIDGYGKVKLCDFGLAIQLAEGQMLKTVCGSLLYMAPEILAREPYDGLAVDMWSLGVLLYVLVTGQFPYTENTLRGMYRLITNTMYPIPFNLSKPCFIIIEQLLTVPTNRRITICQLVKRPWLGSIKKHTAPTTKEILPRLVETMCTMGYDLEEIFTSLRHRQPNNITATFNILKHKLSCEDSYQQTEHPCLRSSHIGAHHPLFPLKRRASEPALPTIREAGTRQSKEGVEGRRKRCQSLIKLNKYPCLELKPCSEDTDPEGGVLMANVIQCATGDIGDSMDSLDSSPVDLSLCESLLDGRPSLFLNMDFSTEKPSMEPNMPYYQPQIGSTTSSSRAYKGWKRMRKRISHVLGALLICVIPVPE</sequence>
<comment type="catalytic activity">
    <reaction evidence="7">
        <text>L-threonyl-[protein] + ATP = O-phospho-L-threonyl-[protein] + ADP + H(+)</text>
        <dbReference type="Rhea" id="RHEA:46608"/>
        <dbReference type="Rhea" id="RHEA-COMP:11060"/>
        <dbReference type="Rhea" id="RHEA-COMP:11605"/>
        <dbReference type="ChEBI" id="CHEBI:15378"/>
        <dbReference type="ChEBI" id="CHEBI:30013"/>
        <dbReference type="ChEBI" id="CHEBI:30616"/>
        <dbReference type="ChEBI" id="CHEBI:61977"/>
        <dbReference type="ChEBI" id="CHEBI:456216"/>
        <dbReference type="EC" id="2.7.11.1"/>
    </reaction>
</comment>
<dbReference type="Gene3D" id="1.10.510.10">
    <property type="entry name" value="Transferase(Phosphotransferase) domain 1"/>
    <property type="match status" value="1"/>
</dbReference>
<dbReference type="SUPFAM" id="SSF56112">
    <property type="entry name" value="Protein kinase-like (PK-like)"/>
    <property type="match status" value="1"/>
</dbReference>
<dbReference type="SMART" id="SM00220">
    <property type="entry name" value="S_TKc"/>
    <property type="match status" value="1"/>
</dbReference>
<dbReference type="Pfam" id="PF00069">
    <property type="entry name" value="Pkinase"/>
    <property type="match status" value="1"/>
</dbReference>
<dbReference type="GO" id="GO:0035556">
    <property type="term" value="P:intracellular signal transduction"/>
    <property type="evidence" value="ECO:0007669"/>
    <property type="project" value="TreeGrafter"/>
</dbReference>
<evidence type="ECO:0000256" key="5">
    <source>
        <dbReference type="ARBA" id="ARBA00022777"/>
    </source>
</evidence>
<dbReference type="CDD" id="cd14003">
    <property type="entry name" value="STKc_AMPK-like"/>
    <property type="match status" value="1"/>
</dbReference>
<evidence type="ECO:0000313" key="10">
    <source>
        <dbReference type="EMBL" id="KAK7828501.1"/>
    </source>
</evidence>
<evidence type="ECO:0000313" key="11">
    <source>
        <dbReference type="Proteomes" id="UP001488838"/>
    </source>
</evidence>
<protein>
    <recommendedName>
        <fullName evidence="1">non-specific serine/threonine protein kinase</fullName>
        <ecNumber evidence="1">2.7.11.1</ecNumber>
    </recommendedName>
</protein>
<proteinExistence type="predicted"/>
<dbReference type="FunFam" id="1.10.510.10:FF:000571">
    <property type="entry name" value="Maternal embryonic leucine zipper kinase"/>
    <property type="match status" value="1"/>
</dbReference>
<evidence type="ECO:0000256" key="3">
    <source>
        <dbReference type="ARBA" id="ARBA00022679"/>
    </source>
</evidence>